<accession>C6C134</accession>
<feature type="modified residue" description="4-aspartylphosphate" evidence="4">
    <location>
        <position position="51"/>
    </location>
</feature>
<dbReference type="GO" id="GO:0000976">
    <property type="term" value="F:transcription cis-regulatory region binding"/>
    <property type="evidence" value="ECO:0007669"/>
    <property type="project" value="TreeGrafter"/>
</dbReference>
<sequence length="118" mass="13042">MKILLVDDESELVSALAERLSFRGFDADWACSGAEAIDKVKNNEYDLAVLDVKMPRMSGLELRAELNNIRSGMKYIFLSGHGSEDDYKAGAAEAECYLVKPVKIEELVEKINLALGSK</sequence>
<name>C6C134_MARSD</name>
<keyword evidence="7" id="KW-1185">Reference proteome</keyword>
<evidence type="ECO:0000313" key="7">
    <source>
        <dbReference type="Proteomes" id="UP000002601"/>
    </source>
</evidence>
<gene>
    <name evidence="6" type="ordered locus">Desal_1134</name>
</gene>
<dbReference type="GO" id="GO:0032993">
    <property type="term" value="C:protein-DNA complex"/>
    <property type="evidence" value="ECO:0007669"/>
    <property type="project" value="TreeGrafter"/>
</dbReference>
<reference evidence="6 7" key="1">
    <citation type="submission" date="2009-06" db="EMBL/GenBank/DDBJ databases">
        <title>Complete sequence of Desulfovibrio salexigens DSM 2638.</title>
        <authorList>
            <consortium name="US DOE Joint Genome Institute"/>
            <person name="Lucas S."/>
            <person name="Copeland A."/>
            <person name="Lapidus A."/>
            <person name="Glavina del Rio T."/>
            <person name="Tice H."/>
            <person name="Bruce D."/>
            <person name="Goodwin L."/>
            <person name="Pitluck S."/>
            <person name="Munk A.C."/>
            <person name="Brettin T."/>
            <person name="Detter J.C."/>
            <person name="Han C."/>
            <person name="Tapia R."/>
            <person name="Larimer F."/>
            <person name="Land M."/>
            <person name="Hauser L."/>
            <person name="Kyrpides N."/>
            <person name="Anderson I."/>
            <person name="Wall J.D."/>
            <person name="Arkin A.P."/>
            <person name="Dehal P."/>
            <person name="Chivian D."/>
            <person name="Giles B."/>
            <person name="Hazen T.C."/>
        </authorList>
    </citation>
    <scope>NUCLEOTIDE SEQUENCE [LARGE SCALE GENOMIC DNA]</scope>
    <source>
        <strain evidence="7">ATCC 14822 / DSM 2638 / NCIMB 8403 / VKM B-1763</strain>
    </source>
</reference>
<dbReference type="GO" id="GO:0005829">
    <property type="term" value="C:cytosol"/>
    <property type="evidence" value="ECO:0007669"/>
    <property type="project" value="TreeGrafter"/>
</dbReference>
<dbReference type="SMART" id="SM00448">
    <property type="entry name" value="REC"/>
    <property type="match status" value="1"/>
</dbReference>
<evidence type="ECO:0000256" key="1">
    <source>
        <dbReference type="ARBA" id="ARBA00022553"/>
    </source>
</evidence>
<organism evidence="6 7">
    <name type="scientific">Maridesulfovibrio salexigens (strain ATCC 14822 / DSM 2638 / NCIMB 8403 / VKM B-1763)</name>
    <name type="common">Desulfovibrio salexigens</name>
    <dbReference type="NCBI Taxonomy" id="526222"/>
    <lineage>
        <taxon>Bacteria</taxon>
        <taxon>Pseudomonadati</taxon>
        <taxon>Thermodesulfobacteriota</taxon>
        <taxon>Desulfovibrionia</taxon>
        <taxon>Desulfovibrionales</taxon>
        <taxon>Desulfovibrionaceae</taxon>
        <taxon>Maridesulfovibrio</taxon>
    </lineage>
</organism>
<dbReference type="STRING" id="526222.Desal_1134"/>
<dbReference type="Proteomes" id="UP000002601">
    <property type="component" value="Chromosome"/>
</dbReference>
<dbReference type="PANTHER" id="PTHR48111">
    <property type="entry name" value="REGULATOR OF RPOS"/>
    <property type="match status" value="1"/>
</dbReference>
<dbReference type="PANTHER" id="PTHR48111:SF40">
    <property type="entry name" value="PHOSPHATE REGULON TRANSCRIPTIONAL REGULATORY PROTEIN PHOB"/>
    <property type="match status" value="1"/>
</dbReference>
<dbReference type="GO" id="GO:0006355">
    <property type="term" value="P:regulation of DNA-templated transcription"/>
    <property type="evidence" value="ECO:0007669"/>
    <property type="project" value="TreeGrafter"/>
</dbReference>
<feature type="domain" description="Response regulatory" evidence="5">
    <location>
        <begin position="2"/>
        <end position="115"/>
    </location>
</feature>
<evidence type="ECO:0000256" key="4">
    <source>
        <dbReference type="PROSITE-ProRule" id="PRU00169"/>
    </source>
</evidence>
<dbReference type="Gene3D" id="3.40.50.2300">
    <property type="match status" value="1"/>
</dbReference>
<protein>
    <submittedName>
        <fullName evidence="6">Response regulator receiver protein</fullName>
    </submittedName>
</protein>
<dbReference type="InterPro" id="IPR011006">
    <property type="entry name" value="CheY-like_superfamily"/>
</dbReference>
<dbReference type="PROSITE" id="PS50110">
    <property type="entry name" value="RESPONSE_REGULATORY"/>
    <property type="match status" value="1"/>
</dbReference>
<dbReference type="InterPro" id="IPR001789">
    <property type="entry name" value="Sig_transdc_resp-reg_receiver"/>
</dbReference>
<dbReference type="AlphaFoldDB" id="C6C134"/>
<keyword evidence="2" id="KW-0902">Two-component regulatory system</keyword>
<evidence type="ECO:0000313" key="6">
    <source>
        <dbReference type="EMBL" id="ACS79197.1"/>
    </source>
</evidence>
<dbReference type="RefSeq" id="WP_015851016.1">
    <property type="nucleotide sequence ID" value="NC_012881.1"/>
</dbReference>
<keyword evidence="3" id="KW-0238">DNA-binding</keyword>
<dbReference type="GO" id="GO:0000156">
    <property type="term" value="F:phosphorelay response regulator activity"/>
    <property type="evidence" value="ECO:0007669"/>
    <property type="project" value="TreeGrafter"/>
</dbReference>
<dbReference type="InterPro" id="IPR039420">
    <property type="entry name" value="WalR-like"/>
</dbReference>
<evidence type="ECO:0000259" key="5">
    <source>
        <dbReference type="PROSITE" id="PS50110"/>
    </source>
</evidence>
<dbReference type="HOGENOM" id="CLU_000445_69_8_7"/>
<evidence type="ECO:0000256" key="2">
    <source>
        <dbReference type="ARBA" id="ARBA00023012"/>
    </source>
</evidence>
<dbReference type="eggNOG" id="COG0745">
    <property type="taxonomic scope" value="Bacteria"/>
</dbReference>
<dbReference type="CDD" id="cd17574">
    <property type="entry name" value="REC_OmpR"/>
    <property type="match status" value="1"/>
</dbReference>
<dbReference type="EMBL" id="CP001649">
    <property type="protein sequence ID" value="ACS79197.1"/>
    <property type="molecule type" value="Genomic_DNA"/>
</dbReference>
<keyword evidence="1 4" id="KW-0597">Phosphoprotein</keyword>
<evidence type="ECO:0000256" key="3">
    <source>
        <dbReference type="ARBA" id="ARBA00023125"/>
    </source>
</evidence>
<dbReference type="OrthoDB" id="9800029at2"/>
<dbReference type="SUPFAM" id="SSF52172">
    <property type="entry name" value="CheY-like"/>
    <property type="match status" value="1"/>
</dbReference>
<proteinExistence type="predicted"/>
<dbReference type="Pfam" id="PF00072">
    <property type="entry name" value="Response_reg"/>
    <property type="match status" value="1"/>
</dbReference>
<dbReference type="KEGG" id="dsa:Desal_1134"/>